<keyword evidence="8" id="KW-0418">Kinase</keyword>
<dbReference type="Pfam" id="PF00211">
    <property type="entry name" value="Guanylate_cyc"/>
    <property type="match status" value="1"/>
</dbReference>
<dbReference type="SUPFAM" id="SSF52172">
    <property type="entry name" value="CheY-like"/>
    <property type="match status" value="1"/>
</dbReference>
<evidence type="ECO:0000259" key="16">
    <source>
        <dbReference type="PROSITE" id="PS50110"/>
    </source>
</evidence>
<dbReference type="InterPro" id="IPR005467">
    <property type="entry name" value="His_kinase_dom"/>
</dbReference>
<comment type="catalytic activity">
    <reaction evidence="1">
        <text>ATP + protein L-histidine = ADP + protein N-phospho-L-histidine.</text>
        <dbReference type="EC" id="2.7.13.3"/>
    </reaction>
</comment>
<keyword evidence="9 13" id="KW-1133">Transmembrane helix</keyword>
<dbReference type="Gene3D" id="3.30.565.10">
    <property type="entry name" value="Histidine kinase-like ATPase, C-terminal domain"/>
    <property type="match status" value="1"/>
</dbReference>
<feature type="region of interest" description="Disordered" evidence="12">
    <location>
        <begin position="595"/>
        <end position="625"/>
    </location>
</feature>
<keyword evidence="10 13" id="KW-0472">Membrane</keyword>
<keyword evidence="7 13" id="KW-0812">Transmembrane</keyword>
<evidence type="ECO:0000256" key="1">
    <source>
        <dbReference type="ARBA" id="ARBA00000085"/>
    </source>
</evidence>
<dbReference type="PANTHER" id="PTHR43047">
    <property type="entry name" value="TWO-COMPONENT HISTIDINE PROTEIN KINASE"/>
    <property type="match status" value="1"/>
</dbReference>
<dbReference type="Pfam" id="PF00512">
    <property type="entry name" value="HisKA"/>
    <property type="match status" value="1"/>
</dbReference>
<feature type="compositionally biased region" description="Basic and acidic residues" evidence="12">
    <location>
        <begin position="533"/>
        <end position="547"/>
    </location>
</feature>
<evidence type="ECO:0000256" key="5">
    <source>
        <dbReference type="ARBA" id="ARBA00022553"/>
    </source>
</evidence>
<protein>
    <recommendedName>
        <fullName evidence="4">histidine kinase</fullName>
        <ecNumber evidence="4">2.7.13.3</ecNumber>
    </recommendedName>
</protein>
<dbReference type="SUPFAM" id="SSF47769">
    <property type="entry name" value="SAM/Pointed domain"/>
    <property type="match status" value="1"/>
</dbReference>
<dbReference type="GO" id="GO:0005886">
    <property type="term" value="C:plasma membrane"/>
    <property type="evidence" value="ECO:0007669"/>
    <property type="project" value="TreeGrafter"/>
</dbReference>
<keyword evidence="5 11" id="KW-0597">Phosphoprotein</keyword>
<comment type="caution">
    <text evidence="18">The sequence shown here is derived from an EMBL/GenBank/DDBJ whole genome shotgun (WGS) entry which is preliminary data.</text>
</comment>
<dbReference type="Pfam" id="PF01036">
    <property type="entry name" value="Bac_rhodopsin"/>
    <property type="match status" value="1"/>
</dbReference>
<evidence type="ECO:0000256" key="10">
    <source>
        <dbReference type="ARBA" id="ARBA00023136"/>
    </source>
</evidence>
<evidence type="ECO:0000259" key="17">
    <source>
        <dbReference type="PROSITE" id="PS50125"/>
    </source>
</evidence>
<proteinExistence type="inferred from homology"/>
<organism evidence="18 19">
    <name type="scientific">Apatococcus fuscideae</name>
    <dbReference type="NCBI Taxonomy" id="2026836"/>
    <lineage>
        <taxon>Eukaryota</taxon>
        <taxon>Viridiplantae</taxon>
        <taxon>Chlorophyta</taxon>
        <taxon>core chlorophytes</taxon>
        <taxon>Trebouxiophyceae</taxon>
        <taxon>Chlorellales</taxon>
        <taxon>Chlorellaceae</taxon>
        <taxon>Apatococcus</taxon>
    </lineage>
</organism>
<dbReference type="InterPro" id="IPR001660">
    <property type="entry name" value="SAM"/>
</dbReference>
<evidence type="ECO:0000256" key="3">
    <source>
        <dbReference type="ARBA" id="ARBA00008130"/>
    </source>
</evidence>
<dbReference type="InterPro" id="IPR001054">
    <property type="entry name" value="A/G_cyclase"/>
</dbReference>
<feature type="domain" description="SAM" evidence="14">
    <location>
        <begin position="1198"/>
        <end position="1261"/>
    </location>
</feature>
<dbReference type="Gene3D" id="1.20.1070.10">
    <property type="entry name" value="Rhodopsin 7-helix transmembrane proteins"/>
    <property type="match status" value="1"/>
</dbReference>
<dbReference type="SMART" id="SM00387">
    <property type="entry name" value="HATPase_c"/>
    <property type="match status" value="1"/>
</dbReference>
<dbReference type="EMBL" id="JALJOV010000007">
    <property type="protein sequence ID" value="KAK9868892.1"/>
    <property type="molecule type" value="Genomic_DNA"/>
</dbReference>
<dbReference type="InterPro" id="IPR001789">
    <property type="entry name" value="Sig_transdc_resp-reg_receiver"/>
</dbReference>
<dbReference type="Gene3D" id="1.10.150.50">
    <property type="entry name" value="Transcription Factor, Ets-1"/>
    <property type="match status" value="1"/>
</dbReference>
<feature type="region of interest" description="Disordered" evidence="12">
    <location>
        <begin position="522"/>
        <end position="559"/>
    </location>
</feature>
<evidence type="ECO:0000256" key="12">
    <source>
        <dbReference type="SAM" id="MobiDB-lite"/>
    </source>
</evidence>
<evidence type="ECO:0000256" key="7">
    <source>
        <dbReference type="ARBA" id="ARBA00022692"/>
    </source>
</evidence>
<reference evidence="18 19" key="1">
    <citation type="journal article" date="2024" name="Nat. Commun.">
        <title>Phylogenomics reveals the evolutionary origins of lichenization in chlorophyte algae.</title>
        <authorList>
            <person name="Puginier C."/>
            <person name="Libourel C."/>
            <person name="Otte J."/>
            <person name="Skaloud P."/>
            <person name="Haon M."/>
            <person name="Grisel S."/>
            <person name="Petersen M."/>
            <person name="Berrin J.G."/>
            <person name="Delaux P.M."/>
            <person name="Dal Grande F."/>
            <person name="Keller J."/>
        </authorList>
    </citation>
    <scope>NUCLEOTIDE SEQUENCE [LARGE SCALE GENOMIC DNA]</scope>
    <source>
        <strain evidence="18 19">SAG 2523</strain>
    </source>
</reference>
<evidence type="ECO:0000313" key="19">
    <source>
        <dbReference type="Proteomes" id="UP001485043"/>
    </source>
</evidence>
<dbReference type="SMART" id="SM00388">
    <property type="entry name" value="HisKA"/>
    <property type="match status" value="1"/>
</dbReference>
<dbReference type="SUPFAM" id="SSF55874">
    <property type="entry name" value="ATPase domain of HSP90 chaperone/DNA topoisomerase II/histidine kinase"/>
    <property type="match status" value="1"/>
</dbReference>
<comment type="subcellular location">
    <subcellularLocation>
        <location evidence="2">Membrane</location>
        <topology evidence="2">Multi-pass membrane protein</topology>
    </subcellularLocation>
</comment>
<dbReference type="InterPro" id="IPR001425">
    <property type="entry name" value="Arc/bac/fun_rhodopsins"/>
</dbReference>
<sequence>MSFVTQLWAHLEKALSVKRAEVGNKGLASVYVLPQFGNRDMSRVFNAEVPAIMFQLSAAAFASSFVHNLTSFTYESSALKKKLALVQCLIKAISFLADVHLGFGGAAIVKDSSGLPLVTLQFVQWACTCPLMIWLCAWISDATPWQVISAVIGTVRTVALGYLAAITPAPWKWLLYGCGLCSQAHVLHCIHKMFSAAEKECVEDDARRGLCMIRYSTFILWNIFPVVFLLFQSHLIGILAFESCQLVANYLSKVVFSSSVMYANFLTIGQRRAIAEQAQEHAARLKMVDDLKRAVEVKEEFMSVVSHELRTPLNGIIGLSEAMLGSGPWQLGETGQRYMKTIKTSSLHLASLINDILDAAAASKGKLAIKLEKAHLDRILADVMDVSASLIKKNVVLEKRFSPMTPTITADKRKLTQVLYNLIGNAAKFTHKGSIMVEVKPDAEGQEVYISVQDTGCGIPQEQHDLIFDPFNQGDSSTTRKFGGTGLGLSIVKRLVDAHRGTISLTSTPGQGSTFKITLPVHQPDESTCGSADDSKRASLDVAREPSKFNPSRSPKVSMERARVQIQADCRQLPAISEGETGPAAVAALLMPNKDTDADEDLPKKRSSLHHRSFSRQATMPRSSAPGAPCSLFHGTASLGSLKLTHSEVHGDVLILSVDDEPTNHMVLEEAIRSLGHTMHQELNGQDALDWISDQDEFPDLILLDCMMPGMSGHEFCKELRKSVPQSLVPVIMLSAKNNEENIVKGLQQGCNDFVSKPIKRGELLARISSHLRVKDDATWVHSLVNGAIQDDQEAMAILKSILPEPIILRLQEGQKIIGDSHPHVVILFSDIVGFSEMATTMPAVEVFMLLTNLYNTFDKLVDKFSVYKVETIGDGYMIAAGHDEDASSAKQGKPMARMLRMAQAMLDAVQTFKMPGGPLRIRIGIHCGPAFAGVIGSKCPRYCFLGDTINTASRMESTSFPMAIQVTEAAAQDAAMPDSFCPLGERSIKGKGIMSTYLFKAGGWEAAQKGWFELSRQASDSVSTPSRSLDQLRANQSSTNLSMKHAVQDASQDKGNDVSNDAAALHIFQLQKELEAAQNARRTDKEWSENLAIKLAAAEAALASNASQQPAQDTTQQLQLLDQCLKEEKQARMADRYTIRSLQEQLTRAAAGQSADVPSSALTTTTASSQASSENALVGQHMFRVQQVGGTSGLVASAGYTVTHLLQSVGLEAYAIIFESQNVKLDAILGMDHQDLADLGVRSFGHRKSILQALQTYLQMYLRSCEIAAEQASHNRGS</sequence>
<dbReference type="InterPro" id="IPR003661">
    <property type="entry name" value="HisK_dim/P_dom"/>
</dbReference>
<comment type="similarity">
    <text evidence="3">Belongs to the archaeal/bacterial/fungal opsin family.</text>
</comment>
<dbReference type="FunFam" id="3.30.565.10:FF:000010">
    <property type="entry name" value="Sensor histidine kinase RcsC"/>
    <property type="match status" value="1"/>
</dbReference>
<keyword evidence="19" id="KW-1185">Reference proteome</keyword>
<dbReference type="GO" id="GO:0009190">
    <property type="term" value="P:cyclic nucleotide biosynthetic process"/>
    <property type="evidence" value="ECO:0007669"/>
    <property type="project" value="InterPro"/>
</dbReference>
<evidence type="ECO:0000256" key="9">
    <source>
        <dbReference type="ARBA" id="ARBA00022989"/>
    </source>
</evidence>
<dbReference type="InterPro" id="IPR003594">
    <property type="entry name" value="HATPase_dom"/>
</dbReference>
<evidence type="ECO:0000256" key="2">
    <source>
        <dbReference type="ARBA" id="ARBA00004141"/>
    </source>
</evidence>
<dbReference type="InterPro" id="IPR029787">
    <property type="entry name" value="Nucleotide_cyclase"/>
</dbReference>
<dbReference type="InterPro" id="IPR036097">
    <property type="entry name" value="HisK_dim/P_sf"/>
</dbReference>
<dbReference type="SUPFAM" id="SSF55073">
    <property type="entry name" value="Nucleotide cyclase"/>
    <property type="match status" value="1"/>
</dbReference>
<dbReference type="CDD" id="cd07302">
    <property type="entry name" value="CHD"/>
    <property type="match status" value="1"/>
</dbReference>
<dbReference type="PRINTS" id="PR00344">
    <property type="entry name" value="BCTRLSENSOR"/>
</dbReference>
<dbReference type="SUPFAM" id="SSF81321">
    <property type="entry name" value="Family A G protein-coupled receptor-like"/>
    <property type="match status" value="1"/>
</dbReference>
<dbReference type="CDD" id="cd16922">
    <property type="entry name" value="HATPase_EvgS-ArcB-TorS-like"/>
    <property type="match status" value="1"/>
</dbReference>
<name>A0AAW1TLB5_9CHLO</name>
<keyword evidence="6" id="KW-0808">Transferase</keyword>
<dbReference type="InterPro" id="IPR004358">
    <property type="entry name" value="Sig_transdc_His_kin-like_C"/>
</dbReference>
<evidence type="ECO:0000256" key="13">
    <source>
        <dbReference type="SAM" id="Phobius"/>
    </source>
</evidence>
<dbReference type="PROSITE" id="PS50109">
    <property type="entry name" value="HIS_KIN"/>
    <property type="match status" value="1"/>
</dbReference>
<dbReference type="SMART" id="SM00448">
    <property type="entry name" value="REC"/>
    <property type="match status" value="1"/>
</dbReference>
<dbReference type="Pfam" id="PF00072">
    <property type="entry name" value="Response_reg"/>
    <property type="match status" value="1"/>
</dbReference>
<dbReference type="SMART" id="SM00454">
    <property type="entry name" value="SAM"/>
    <property type="match status" value="1"/>
</dbReference>
<feature type="domain" description="Guanylate cyclase" evidence="17">
    <location>
        <begin position="826"/>
        <end position="957"/>
    </location>
</feature>
<gene>
    <name evidence="18" type="ORF">WJX84_002420</name>
</gene>
<dbReference type="Pfam" id="PF00536">
    <property type="entry name" value="SAM_1"/>
    <property type="match status" value="1"/>
</dbReference>
<dbReference type="Proteomes" id="UP001485043">
    <property type="component" value="Unassembled WGS sequence"/>
</dbReference>
<dbReference type="CDD" id="cd09487">
    <property type="entry name" value="SAM_superfamily"/>
    <property type="match status" value="1"/>
</dbReference>
<feature type="compositionally biased region" description="Basic residues" evidence="12">
    <location>
        <begin position="605"/>
        <end position="614"/>
    </location>
</feature>
<feature type="region of interest" description="Disordered" evidence="12">
    <location>
        <begin position="1038"/>
        <end position="1057"/>
    </location>
</feature>
<dbReference type="GO" id="GO:0009927">
    <property type="term" value="F:histidine phosphotransfer kinase activity"/>
    <property type="evidence" value="ECO:0007669"/>
    <property type="project" value="TreeGrafter"/>
</dbReference>
<dbReference type="PROSITE" id="PS50125">
    <property type="entry name" value="GUANYLATE_CYCLASE_2"/>
    <property type="match status" value="1"/>
</dbReference>
<evidence type="ECO:0000259" key="14">
    <source>
        <dbReference type="PROSITE" id="PS50105"/>
    </source>
</evidence>
<dbReference type="AlphaFoldDB" id="A0AAW1TLB5"/>
<dbReference type="PANTHER" id="PTHR43047:SF72">
    <property type="entry name" value="OSMOSENSING HISTIDINE PROTEIN KINASE SLN1"/>
    <property type="match status" value="1"/>
</dbReference>
<feature type="domain" description="Histidine kinase" evidence="15">
    <location>
        <begin position="304"/>
        <end position="523"/>
    </location>
</feature>
<feature type="modified residue" description="4-aspartylphosphate" evidence="11">
    <location>
        <position position="705"/>
    </location>
</feature>
<dbReference type="InterPro" id="IPR011006">
    <property type="entry name" value="CheY-like_superfamily"/>
</dbReference>
<dbReference type="Gene3D" id="1.10.287.130">
    <property type="match status" value="1"/>
</dbReference>
<evidence type="ECO:0000256" key="6">
    <source>
        <dbReference type="ARBA" id="ARBA00022679"/>
    </source>
</evidence>
<dbReference type="GO" id="GO:0000155">
    <property type="term" value="F:phosphorelay sensor kinase activity"/>
    <property type="evidence" value="ECO:0007669"/>
    <property type="project" value="InterPro"/>
</dbReference>
<evidence type="ECO:0000256" key="11">
    <source>
        <dbReference type="PROSITE-ProRule" id="PRU00169"/>
    </source>
</evidence>
<accession>A0AAW1TLB5</accession>
<dbReference type="Gene3D" id="3.40.50.2300">
    <property type="match status" value="1"/>
</dbReference>
<dbReference type="SMART" id="SM00044">
    <property type="entry name" value="CYCc"/>
    <property type="match status" value="1"/>
</dbReference>
<evidence type="ECO:0000259" key="15">
    <source>
        <dbReference type="PROSITE" id="PS50109"/>
    </source>
</evidence>
<dbReference type="CDD" id="cd00082">
    <property type="entry name" value="HisKA"/>
    <property type="match status" value="1"/>
</dbReference>
<dbReference type="EC" id="2.7.13.3" evidence="4"/>
<dbReference type="Gene3D" id="3.30.70.1230">
    <property type="entry name" value="Nucleotide cyclase"/>
    <property type="match status" value="1"/>
</dbReference>
<evidence type="ECO:0000313" key="18">
    <source>
        <dbReference type="EMBL" id="KAK9868892.1"/>
    </source>
</evidence>
<dbReference type="PROSITE" id="PS50105">
    <property type="entry name" value="SAM_DOMAIN"/>
    <property type="match status" value="1"/>
</dbReference>
<feature type="transmembrane region" description="Helical" evidence="13">
    <location>
        <begin position="218"/>
        <end position="241"/>
    </location>
</feature>
<dbReference type="PROSITE" id="PS50110">
    <property type="entry name" value="RESPONSE_REGULATORY"/>
    <property type="match status" value="1"/>
</dbReference>
<dbReference type="SMART" id="SM01021">
    <property type="entry name" value="Bac_rhodopsin"/>
    <property type="match status" value="1"/>
</dbReference>
<dbReference type="SUPFAM" id="SSF47384">
    <property type="entry name" value="Homodimeric domain of signal transducing histidine kinase"/>
    <property type="match status" value="1"/>
</dbReference>
<dbReference type="InterPro" id="IPR013761">
    <property type="entry name" value="SAM/pointed_sf"/>
</dbReference>
<evidence type="ECO:0000256" key="4">
    <source>
        <dbReference type="ARBA" id="ARBA00012438"/>
    </source>
</evidence>
<dbReference type="Pfam" id="PF02518">
    <property type="entry name" value="HATPase_c"/>
    <property type="match status" value="1"/>
</dbReference>
<evidence type="ECO:0000256" key="8">
    <source>
        <dbReference type="ARBA" id="ARBA00022777"/>
    </source>
</evidence>
<feature type="domain" description="Response regulatory" evidence="16">
    <location>
        <begin position="654"/>
        <end position="772"/>
    </location>
</feature>
<dbReference type="InterPro" id="IPR036890">
    <property type="entry name" value="HATPase_C_sf"/>
</dbReference>